<keyword evidence="1 9" id="KW-0963">Cytoplasm</keyword>
<feature type="binding site" evidence="9">
    <location>
        <position position="153"/>
    </location>
    <ligand>
        <name>Zn(2+)</name>
        <dbReference type="ChEBI" id="CHEBI:29105"/>
        <label>1</label>
    </ligand>
</feature>
<dbReference type="GO" id="GO:0042026">
    <property type="term" value="P:protein refolding"/>
    <property type="evidence" value="ECO:0007669"/>
    <property type="project" value="TreeGrafter"/>
</dbReference>
<dbReference type="RefSeq" id="WP_015505464.1">
    <property type="nucleotide sequence ID" value="NZ_CAYARO010000001.1"/>
</dbReference>
<dbReference type="Gene3D" id="2.10.230.10">
    <property type="entry name" value="Heat shock protein DnaJ, cysteine-rich domain"/>
    <property type="match status" value="1"/>
</dbReference>
<comment type="domain">
    <text evidence="9">The J domain is necessary and sufficient to stimulate DnaK ATPase activity. Zinc center 1 plays an important role in the autonomous, DnaK-independent chaperone activity of DnaJ. Zinc center 2 is essential for interaction with DnaK and for DnaJ activity.</text>
</comment>
<evidence type="ECO:0000256" key="2">
    <source>
        <dbReference type="ARBA" id="ARBA00022705"/>
    </source>
</evidence>
<dbReference type="OMA" id="MATDYYA"/>
<dbReference type="InterPro" id="IPR012724">
    <property type="entry name" value="DnaJ"/>
</dbReference>
<dbReference type="GO" id="GO:0031072">
    <property type="term" value="F:heat shock protein binding"/>
    <property type="evidence" value="ECO:0007669"/>
    <property type="project" value="InterPro"/>
</dbReference>
<dbReference type="Gene3D" id="2.60.260.20">
    <property type="entry name" value="Urease metallochaperone UreE, N-terminal domain"/>
    <property type="match status" value="2"/>
</dbReference>
<dbReference type="InterPro" id="IPR008971">
    <property type="entry name" value="HSP40/DnaJ_pept-bd"/>
</dbReference>
<comment type="subunit">
    <text evidence="9">Homodimer.</text>
</comment>
<feature type="binding site" evidence="9">
    <location>
        <position position="169"/>
    </location>
    <ligand>
        <name>Zn(2+)</name>
        <dbReference type="ChEBI" id="CHEBI:29105"/>
        <label>2</label>
    </ligand>
</feature>
<dbReference type="GO" id="GO:0051082">
    <property type="term" value="F:unfolded protein binding"/>
    <property type="evidence" value="ECO:0007669"/>
    <property type="project" value="UniProtKB-UniRule"/>
</dbReference>
<dbReference type="Pfam" id="PF00226">
    <property type="entry name" value="DnaJ"/>
    <property type="match status" value="1"/>
</dbReference>
<keyword evidence="3 9" id="KW-0479">Metal-binding</keyword>
<dbReference type="PROSITE" id="PS51188">
    <property type="entry name" value="ZF_CR"/>
    <property type="match status" value="1"/>
</dbReference>
<dbReference type="SUPFAM" id="SSF49493">
    <property type="entry name" value="HSP40/DnaJ peptide-binding domain"/>
    <property type="match status" value="2"/>
</dbReference>
<dbReference type="PANTHER" id="PTHR43096">
    <property type="entry name" value="DNAJ HOMOLOG 1, MITOCHONDRIAL-RELATED"/>
    <property type="match status" value="1"/>
</dbReference>
<dbReference type="Proteomes" id="UP000273278">
    <property type="component" value="Chromosome"/>
</dbReference>
<protein>
    <recommendedName>
        <fullName evidence="9">Chaperone protein DnaJ</fullName>
    </recommendedName>
</protein>
<evidence type="ECO:0000256" key="4">
    <source>
        <dbReference type="ARBA" id="ARBA00022737"/>
    </source>
</evidence>
<dbReference type="PROSITE" id="PS50076">
    <property type="entry name" value="DNAJ_2"/>
    <property type="match status" value="1"/>
</dbReference>
<dbReference type="FunFam" id="1.10.287.110:FF:000031">
    <property type="entry name" value="Molecular chaperone DnaJ"/>
    <property type="match status" value="1"/>
</dbReference>
<evidence type="ECO:0000313" key="13">
    <source>
        <dbReference type="EMBL" id="AYQ55683.1"/>
    </source>
</evidence>
<dbReference type="Pfam" id="PF00684">
    <property type="entry name" value="DnaJ_CXXCXGXG"/>
    <property type="match status" value="1"/>
</dbReference>
<dbReference type="InterPro" id="IPR018253">
    <property type="entry name" value="DnaJ_domain_CS"/>
</dbReference>
<feature type="repeat" description="CXXCXGXG motif" evidence="9">
    <location>
        <begin position="209"/>
        <end position="216"/>
    </location>
</feature>
<dbReference type="GO" id="GO:0005737">
    <property type="term" value="C:cytoplasm"/>
    <property type="evidence" value="ECO:0007669"/>
    <property type="project" value="UniProtKB-SubCell"/>
</dbReference>
<feature type="binding site" evidence="9">
    <location>
        <position position="209"/>
    </location>
    <ligand>
        <name>Zn(2+)</name>
        <dbReference type="ChEBI" id="CHEBI:29105"/>
        <label>1</label>
    </ligand>
</feature>
<accession>A0A3G3IIL2</accession>
<evidence type="ECO:0000256" key="9">
    <source>
        <dbReference type="HAMAP-Rule" id="MF_01152"/>
    </source>
</evidence>
<dbReference type="CDD" id="cd06257">
    <property type="entry name" value="DnaJ"/>
    <property type="match status" value="1"/>
</dbReference>
<dbReference type="GO" id="GO:0008270">
    <property type="term" value="F:zinc ion binding"/>
    <property type="evidence" value="ECO:0007669"/>
    <property type="project" value="UniProtKB-UniRule"/>
</dbReference>
<comment type="similarity">
    <text evidence="9">Belongs to the DnaJ family.</text>
</comment>
<dbReference type="NCBIfam" id="TIGR02349">
    <property type="entry name" value="DnaJ_bact"/>
    <property type="match status" value="1"/>
</dbReference>
<feature type="repeat" description="CXXCXGXG motif" evidence="9">
    <location>
        <begin position="195"/>
        <end position="202"/>
    </location>
</feature>
<feature type="repeat" description="CXXCXGXG motif" evidence="9">
    <location>
        <begin position="169"/>
        <end position="176"/>
    </location>
</feature>
<dbReference type="PANTHER" id="PTHR43096:SF10">
    <property type="entry name" value="CHAPERONE PROTEIN DNAJ A6, CHLOROPLASTIC"/>
    <property type="match status" value="1"/>
</dbReference>
<keyword evidence="2 9" id="KW-0235">DNA replication</keyword>
<dbReference type="CDD" id="cd10747">
    <property type="entry name" value="DnaJ_C"/>
    <property type="match status" value="1"/>
</dbReference>
<gene>
    <name evidence="9" type="primary">dnaJ</name>
    <name evidence="13" type="ORF">BKD89_07765</name>
</gene>
<dbReference type="SUPFAM" id="SSF46565">
    <property type="entry name" value="Chaperone J-domain"/>
    <property type="match status" value="1"/>
</dbReference>
<dbReference type="GeneID" id="41322350"/>
<keyword evidence="5 9" id="KW-0863">Zinc-finger</keyword>
<evidence type="ECO:0000256" key="6">
    <source>
        <dbReference type="ARBA" id="ARBA00022833"/>
    </source>
</evidence>
<evidence type="ECO:0000256" key="1">
    <source>
        <dbReference type="ARBA" id="ARBA00022490"/>
    </source>
</evidence>
<dbReference type="InterPro" id="IPR036869">
    <property type="entry name" value="J_dom_sf"/>
</dbReference>
<evidence type="ECO:0000256" key="3">
    <source>
        <dbReference type="ARBA" id="ARBA00022723"/>
    </source>
</evidence>
<feature type="domain" description="J" evidence="11">
    <location>
        <begin position="7"/>
        <end position="73"/>
    </location>
</feature>
<feature type="binding site" evidence="9">
    <location>
        <position position="212"/>
    </location>
    <ligand>
        <name>Zn(2+)</name>
        <dbReference type="ChEBI" id="CHEBI:29105"/>
        <label>1</label>
    </ligand>
</feature>
<dbReference type="GO" id="GO:0005524">
    <property type="term" value="F:ATP binding"/>
    <property type="evidence" value="ECO:0007669"/>
    <property type="project" value="InterPro"/>
</dbReference>
<dbReference type="PRINTS" id="PR00625">
    <property type="entry name" value="JDOMAIN"/>
</dbReference>
<feature type="repeat" description="CXXCXGXG motif" evidence="9">
    <location>
        <begin position="153"/>
        <end position="160"/>
    </location>
</feature>
<dbReference type="PROSITE" id="PS00636">
    <property type="entry name" value="DNAJ_1"/>
    <property type="match status" value="1"/>
</dbReference>
<evidence type="ECO:0000256" key="10">
    <source>
        <dbReference type="PROSITE-ProRule" id="PRU00546"/>
    </source>
</evidence>
<name>A0A3G3IIL2_9ARCH</name>
<dbReference type="SMART" id="SM00271">
    <property type="entry name" value="DnaJ"/>
    <property type="match status" value="1"/>
</dbReference>
<dbReference type="HAMAP" id="MF_01152">
    <property type="entry name" value="DnaJ"/>
    <property type="match status" value="1"/>
</dbReference>
<dbReference type="NCBIfam" id="NF008035">
    <property type="entry name" value="PRK10767.1"/>
    <property type="match status" value="1"/>
</dbReference>
<dbReference type="SUPFAM" id="SSF57938">
    <property type="entry name" value="DnaJ/Hsp40 cysteine-rich domain"/>
    <property type="match status" value="1"/>
</dbReference>
<evidence type="ECO:0000256" key="5">
    <source>
        <dbReference type="ARBA" id="ARBA00022771"/>
    </source>
</evidence>
<organism evidence="13 14">
    <name type="scientific">Methanomethylophilus alvi</name>
    <dbReference type="NCBI Taxonomy" id="1291540"/>
    <lineage>
        <taxon>Archaea</taxon>
        <taxon>Methanobacteriati</taxon>
        <taxon>Thermoplasmatota</taxon>
        <taxon>Thermoplasmata</taxon>
        <taxon>Methanomassiliicoccales</taxon>
        <taxon>Methanomethylophilaceae</taxon>
        <taxon>Methanomethylophilus</taxon>
    </lineage>
</organism>
<dbReference type="InterPro" id="IPR001623">
    <property type="entry name" value="DnaJ_domain"/>
</dbReference>
<dbReference type="InterPro" id="IPR001305">
    <property type="entry name" value="HSP_DnaJ_Cys-rich_dom"/>
</dbReference>
<keyword evidence="4 9" id="KW-0677">Repeat</keyword>
<feature type="binding site" evidence="9">
    <location>
        <position position="156"/>
    </location>
    <ligand>
        <name>Zn(2+)</name>
        <dbReference type="ChEBI" id="CHEBI:29105"/>
        <label>1</label>
    </ligand>
</feature>
<dbReference type="AlphaFoldDB" id="A0A3G3IIL2"/>
<evidence type="ECO:0000259" key="11">
    <source>
        <dbReference type="PROSITE" id="PS50076"/>
    </source>
</evidence>
<dbReference type="EMBL" id="CP017686">
    <property type="protein sequence ID" value="AYQ55683.1"/>
    <property type="molecule type" value="Genomic_DNA"/>
</dbReference>
<feature type="zinc finger region" description="CR-type" evidence="10">
    <location>
        <begin position="140"/>
        <end position="221"/>
    </location>
</feature>
<dbReference type="Gene3D" id="1.10.287.110">
    <property type="entry name" value="DnaJ domain"/>
    <property type="match status" value="1"/>
</dbReference>
<evidence type="ECO:0000259" key="12">
    <source>
        <dbReference type="PROSITE" id="PS51188"/>
    </source>
</evidence>
<evidence type="ECO:0000313" key="14">
    <source>
        <dbReference type="Proteomes" id="UP000273278"/>
    </source>
</evidence>
<keyword evidence="8 9" id="KW-0143">Chaperone</keyword>
<dbReference type="InterPro" id="IPR036410">
    <property type="entry name" value="HSP_DnaJ_Cys-rich_dom_sf"/>
</dbReference>
<dbReference type="GO" id="GO:0006260">
    <property type="term" value="P:DNA replication"/>
    <property type="evidence" value="ECO:0007669"/>
    <property type="project" value="UniProtKB-KW"/>
</dbReference>
<keyword evidence="7 9" id="KW-0346">Stress response</keyword>
<comment type="function">
    <text evidence="9">Participates actively in the response to hyperosmotic and heat shock by preventing the aggregation of stress-denatured proteins and by disaggregating proteins, also in an autonomous, DnaK-independent fashion. Unfolded proteins bind initially to DnaJ; upon interaction with the DnaJ-bound protein, DnaK hydrolyzes its bound ATP, resulting in the formation of a stable complex. GrpE releases ADP from DnaK; ATP binding to DnaK triggers the release of the substrate protein, thus completing the reaction cycle. Several rounds of ATP-dependent interactions between DnaJ, DnaK and GrpE are required for fully efficient folding. Also involved, together with DnaK and GrpE, in the DNA replication of plasmids through activation of initiation proteins.</text>
</comment>
<dbReference type="Pfam" id="PF01556">
    <property type="entry name" value="DnaJ_C"/>
    <property type="match status" value="1"/>
</dbReference>
<dbReference type="GO" id="GO:0009408">
    <property type="term" value="P:response to heat"/>
    <property type="evidence" value="ECO:0007669"/>
    <property type="project" value="InterPro"/>
</dbReference>
<comment type="subcellular location">
    <subcellularLocation>
        <location evidence="9">Cytoplasm</location>
    </subcellularLocation>
</comment>
<comment type="cofactor">
    <cofactor evidence="9">
        <name>Zn(2+)</name>
        <dbReference type="ChEBI" id="CHEBI:29105"/>
    </cofactor>
    <text evidence="9">Binds 2 Zn(2+) ions per monomer.</text>
</comment>
<dbReference type="CDD" id="cd10719">
    <property type="entry name" value="DnaJ_zf"/>
    <property type="match status" value="1"/>
</dbReference>
<feature type="binding site" evidence="9">
    <location>
        <position position="172"/>
    </location>
    <ligand>
        <name>Zn(2+)</name>
        <dbReference type="ChEBI" id="CHEBI:29105"/>
        <label>2</label>
    </ligand>
</feature>
<evidence type="ECO:0000256" key="8">
    <source>
        <dbReference type="ARBA" id="ARBA00023186"/>
    </source>
</evidence>
<sequence>MPEEKRDYYEVLGVSKTATPDEIKKAYRSLAKKYHPDVSTEPKEVAEAKFKEVSEAYEVLSDEDKRRMYDQYGHAGVDGQFGQGGFSWEDFTHGDDLNDIFGDLFGGMFGGRRRQNPDAPRTGESLRYDLSIDLVDVLKGKTVQINVPHTSECSDCHGTGGKGGKTQTCPICGGSGQQQVHARTMFGDTIQVTTCRRCNGSGRTYSEECPKCHGRGRVSKNAKVDINIPPGVEEDMRLRVSGAGDAGYNGGPSGDLYVVIHIKDYKGFKRDGSDLWVDVDTTYPRLVLGGVVKVKNIEGKEIEATIPSGTQVGGVLKITGQGLPSVGRSARGNLYVRLGITVPKRTSDYEKELLQKLDEEAGSKKTRKSKIKDKLGI</sequence>
<evidence type="ECO:0000256" key="7">
    <source>
        <dbReference type="ARBA" id="ARBA00023016"/>
    </source>
</evidence>
<keyword evidence="6 9" id="KW-0862">Zinc</keyword>
<feature type="domain" description="CR-type" evidence="12">
    <location>
        <begin position="140"/>
        <end position="221"/>
    </location>
</feature>
<reference evidence="13 14" key="1">
    <citation type="submission" date="2016-10" db="EMBL/GenBank/DDBJ databases">
        <title>Complete genome of the TMA-utilizing, human hosted archaeon Methanomethylophilus alvus Gen. nov, sp. nov., strain Mx-05, derived from a pure culture.</title>
        <authorList>
            <person name="Brugere J.-F."/>
            <person name="Ben Hania W."/>
            <person name="Chaudhary P.P."/>
            <person name="Gaci N."/>
            <person name="Borrel G."/>
            <person name="Cao Van Tuat L."/>
            <person name="Fardeau M.-L."/>
            <person name="Harris H.M.B."/>
            <person name="O'Toole P.W."/>
            <person name="Ollivier B."/>
        </authorList>
    </citation>
    <scope>NUCLEOTIDE SEQUENCE [LARGE SCALE GENOMIC DNA]</scope>
    <source>
        <strain evidence="13 14">Mx-05</strain>
    </source>
</reference>
<dbReference type="FunFam" id="2.10.230.10:FF:000002">
    <property type="entry name" value="Molecular chaperone DnaJ"/>
    <property type="match status" value="1"/>
</dbReference>
<dbReference type="InterPro" id="IPR002939">
    <property type="entry name" value="DnaJ_C"/>
</dbReference>
<proteinExistence type="inferred from homology"/>
<feature type="binding site" evidence="9">
    <location>
        <position position="198"/>
    </location>
    <ligand>
        <name>Zn(2+)</name>
        <dbReference type="ChEBI" id="CHEBI:29105"/>
        <label>2</label>
    </ligand>
</feature>
<feature type="binding site" evidence="9">
    <location>
        <position position="195"/>
    </location>
    <ligand>
        <name>Zn(2+)</name>
        <dbReference type="ChEBI" id="CHEBI:29105"/>
        <label>2</label>
    </ligand>
</feature>